<protein>
    <recommendedName>
        <fullName evidence="2">SPT23/MGA2-like DNA-binding domain-containing protein</fullName>
    </recommendedName>
</protein>
<keyword evidence="4" id="KW-1185">Reference proteome</keyword>
<sequence length="620" mass="69288">MDDNFFFDDTNSLLKQTKTVNPADVFTNPYASNSFLPSQFCAFEDTQNPPHLSSFDSAVDLTTMRLADNDSWNQSATDEAHDNAFNSLIDMGDLAEGSNSQPSSTPSPANDPIFSQGNSPGDFLRERSQPTSREASTDVIPKVDESSILERLDNFFAMNGPAAHPGAMFIPKSPAPAIETASVHLFPDKTKTRAETQIKVVLVLDPLEDRFENIRFPRKTLAKPKLLASPEERTEIEARHEAVYMDMLLVCSTAIEKDDRREQALRRARGEEPVPRRQEGQSISEIEKDDPAHPQNGGEVLICDGCRERERKRYDRKKKKADDESEWFSYEGDRVIMINEKEYKKLKEVDASTVDDPSKYSPRAKQVDFAMRIACYCRHQEEKSPVGYRVIFTFKDAAGSLIAQHVSEIFQITDDHKNKETPVPEAPARPLHAPQPQQHFAQTQAAYPAPIIVPQYPYDPQQFAHMPQSGGGMGAFTHSQPPTPPLLSSYTSPMAISPLDTHFPQMVAPTGPIHSRQTPSFSASTTSVTAPQFPRPQPHARYDVPFTSPTNQYPSEAPYLMSRPTSMENFNFGNQYSNAFAYQQNGFSSAPGSVAGTPHNLSRPASPNWEQQGQRKKFII</sequence>
<evidence type="ECO:0000313" key="4">
    <source>
        <dbReference type="Proteomes" id="UP000799778"/>
    </source>
</evidence>
<dbReference type="RefSeq" id="XP_033384904.1">
    <property type="nucleotide sequence ID" value="XM_033532037.1"/>
</dbReference>
<feature type="region of interest" description="Disordered" evidence="1">
    <location>
        <begin position="591"/>
        <end position="620"/>
    </location>
</feature>
<feature type="region of interest" description="Disordered" evidence="1">
    <location>
        <begin position="92"/>
        <end position="142"/>
    </location>
</feature>
<name>A0A6A5XTA7_9PLEO</name>
<dbReference type="Proteomes" id="UP000799778">
    <property type="component" value="Unassembled WGS sequence"/>
</dbReference>
<feature type="region of interest" description="Disordered" evidence="1">
    <location>
        <begin position="261"/>
        <end position="299"/>
    </location>
</feature>
<accession>A0A6A5XTA7</accession>
<feature type="compositionally biased region" description="Polar residues" evidence="1">
    <location>
        <begin position="97"/>
        <end position="119"/>
    </location>
</feature>
<dbReference type="GeneID" id="54289434"/>
<evidence type="ECO:0000256" key="1">
    <source>
        <dbReference type="SAM" id="MobiDB-lite"/>
    </source>
</evidence>
<dbReference type="AlphaFoldDB" id="A0A6A5XTA7"/>
<feature type="domain" description="SPT23/MGA2-like DNA-binding" evidence="2">
    <location>
        <begin position="185"/>
        <end position="417"/>
    </location>
</feature>
<dbReference type="EMBL" id="ML978069">
    <property type="protein sequence ID" value="KAF2016565.1"/>
    <property type="molecule type" value="Genomic_DNA"/>
</dbReference>
<gene>
    <name evidence="3" type="ORF">BU24DRAFT_462708</name>
</gene>
<dbReference type="InterPro" id="IPR057962">
    <property type="entry name" value="SPT23_MGA2_DBD"/>
</dbReference>
<dbReference type="OrthoDB" id="71307at2759"/>
<organism evidence="3 4">
    <name type="scientific">Aaosphaeria arxii CBS 175.79</name>
    <dbReference type="NCBI Taxonomy" id="1450172"/>
    <lineage>
        <taxon>Eukaryota</taxon>
        <taxon>Fungi</taxon>
        <taxon>Dikarya</taxon>
        <taxon>Ascomycota</taxon>
        <taxon>Pezizomycotina</taxon>
        <taxon>Dothideomycetes</taxon>
        <taxon>Pleosporomycetidae</taxon>
        <taxon>Pleosporales</taxon>
        <taxon>Pleosporales incertae sedis</taxon>
        <taxon>Aaosphaeria</taxon>
    </lineage>
</organism>
<dbReference type="Pfam" id="PF25603">
    <property type="entry name" value="SPT23_MGA2_DBD"/>
    <property type="match status" value="1"/>
</dbReference>
<feature type="compositionally biased region" description="Polar residues" evidence="1">
    <location>
        <begin position="515"/>
        <end position="530"/>
    </location>
</feature>
<feature type="compositionally biased region" description="Polar residues" evidence="1">
    <location>
        <begin position="599"/>
        <end position="612"/>
    </location>
</feature>
<reference evidence="3" key="1">
    <citation type="journal article" date="2020" name="Stud. Mycol.">
        <title>101 Dothideomycetes genomes: a test case for predicting lifestyles and emergence of pathogens.</title>
        <authorList>
            <person name="Haridas S."/>
            <person name="Albert R."/>
            <person name="Binder M."/>
            <person name="Bloem J."/>
            <person name="Labutti K."/>
            <person name="Salamov A."/>
            <person name="Andreopoulos B."/>
            <person name="Baker S."/>
            <person name="Barry K."/>
            <person name="Bills G."/>
            <person name="Bluhm B."/>
            <person name="Cannon C."/>
            <person name="Castanera R."/>
            <person name="Culley D."/>
            <person name="Daum C."/>
            <person name="Ezra D."/>
            <person name="Gonzalez J."/>
            <person name="Henrissat B."/>
            <person name="Kuo A."/>
            <person name="Liang C."/>
            <person name="Lipzen A."/>
            <person name="Lutzoni F."/>
            <person name="Magnuson J."/>
            <person name="Mondo S."/>
            <person name="Nolan M."/>
            <person name="Ohm R."/>
            <person name="Pangilinan J."/>
            <person name="Park H.-J."/>
            <person name="Ramirez L."/>
            <person name="Alfaro M."/>
            <person name="Sun H."/>
            <person name="Tritt A."/>
            <person name="Yoshinaga Y."/>
            <person name="Zwiers L.-H."/>
            <person name="Turgeon B."/>
            <person name="Goodwin S."/>
            <person name="Spatafora J."/>
            <person name="Crous P."/>
            <person name="Grigoriev I."/>
        </authorList>
    </citation>
    <scope>NUCLEOTIDE SEQUENCE</scope>
    <source>
        <strain evidence="3">CBS 175.79</strain>
    </source>
</reference>
<feature type="compositionally biased region" description="Basic and acidic residues" evidence="1">
    <location>
        <begin position="261"/>
        <end position="292"/>
    </location>
</feature>
<feature type="region of interest" description="Disordered" evidence="1">
    <location>
        <begin position="515"/>
        <end position="538"/>
    </location>
</feature>
<evidence type="ECO:0000259" key="2">
    <source>
        <dbReference type="Pfam" id="PF25603"/>
    </source>
</evidence>
<proteinExistence type="predicted"/>
<evidence type="ECO:0000313" key="3">
    <source>
        <dbReference type="EMBL" id="KAF2016565.1"/>
    </source>
</evidence>